<dbReference type="RefSeq" id="NP_944109.1">
    <property type="nucleotide sequence ID" value="NC_005260.1"/>
</dbReference>
<name>Q76YL4_9CAUD</name>
<dbReference type="EMBL" id="AY266303">
    <property type="protein sequence ID" value="AAQ17882.1"/>
    <property type="molecule type" value="Genomic_DNA"/>
</dbReference>
<evidence type="ECO:0000313" key="1">
    <source>
        <dbReference type="EMBL" id="AAQ17882.1"/>
    </source>
</evidence>
<dbReference type="Proteomes" id="UP000002555">
    <property type="component" value="Segment"/>
</dbReference>
<keyword evidence="2" id="KW-1185">Reference proteome</keyword>
<accession>Q76YL4</accession>
<organism evidence="1 2">
    <name type="scientific">Aeromonas phage Aeh1</name>
    <dbReference type="NCBI Taxonomy" id="2880362"/>
    <lineage>
        <taxon>Viruses</taxon>
        <taxon>Duplodnaviria</taxon>
        <taxon>Heunggongvirae</taxon>
        <taxon>Uroviricota</taxon>
        <taxon>Caudoviricetes</taxon>
        <taxon>Pantevenvirales</taxon>
        <taxon>Straboviridae</taxon>
        <taxon>Cinqassovirus</taxon>
        <taxon>Cinqassovirus aeh1</taxon>
    </lineage>
</organism>
<sequence>MNEFMKAVSDGDFVSAKAAFGNEMSIRTAAAVQRRREEIASSAAPMSDYNCEE</sequence>
<dbReference type="KEGG" id="vg:2657880"/>
<reference evidence="1 2" key="1">
    <citation type="journal article" date="2001" name="J. Bacteriol.">
        <title>Phylogeny of the major head and tail genes of the wide-ranging T4-type bacteriophages.</title>
        <authorList>
            <person name="Tetart F."/>
            <person name="Desplats C."/>
            <person name="Kutateladze M."/>
            <person name="Monod C."/>
            <person name="Ackermann H.W."/>
            <person name="Krisch H.M."/>
        </authorList>
    </citation>
    <scope>NUCLEOTIDE SEQUENCE</scope>
</reference>
<dbReference type="OrthoDB" id="27995at10239"/>
<protein>
    <submittedName>
        <fullName evidence="1">Uncharacterized protein</fullName>
    </submittedName>
</protein>
<evidence type="ECO:0000313" key="2">
    <source>
        <dbReference type="Proteomes" id="UP000002555"/>
    </source>
</evidence>
<proteinExistence type="predicted"/>
<gene>
    <name evidence="1" type="ORF">Aeh1ORF220w</name>
</gene>